<reference evidence="3" key="2">
    <citation type="journal article" date="2016" name="Sci. Rep.">
        <title>Dictyocaulus viviparus genome, variome and transcriptome elucidate lungworm biology and support future intervention.</title>
        <authorList>
            <person name="McNulty S.N."/>
            <person name="Strube C."/>
            <person name="Rosa B.A."/>
            <person name="Martin J.C."/>
            <person name="Tyagi R."/>
            <person name="Choi Y.J."/>
            <person name="Wang Q."/>
            <person name="Hallsworth Pepin K."/>
            <person name="Zhang X."/>
            <person name="Ozersky P."/>
            <person name="Wilson R.K."/>
            <person name="Sternberg P.W."/>
            <person name="Gasser R.B."/>
            <person name="Mitreva M."/>
        </authorList>
    </citation>
    <scope>NUCLEOTIDE SEQUENCE [LARGE SCALE GENOMIC DNA]</scope>
    <source>
        <strain evidence="3">HannoverDv2000</strain>
    </source>
</reference>
<name>A0A0D8XLW4_DICVI</name>
<evidence type="ECO:0000313" key="3">
    <source>
        <dbReference type="Proteomes" id="UP000053766"/>
    </source>
</evidence>
<keyword evidence="1" id="KW-0472">Membrane</keyword>
<protein>
    <submittedName>
        <fullName evidence="2">Uncharacterized protein</fullName>
    </submittedName>
</protein>
<dbReference type="EMBL" id="KN716450">
    <property type="protein sequence ID" value="KJH44774.1"/>
    <property type="molecule type" value="Genomic_DNA"/>
</dbReference>
<gene>
    <name evidence="2" type="ORF">DICVIV_09202</name>
</gene>
<dbReference type="OrthoDB" id="10575586at2759"/>
<evidence type="ECO:0000313" key="2">
    <source>
        <dbReference type="EMBL" id="KJH44774.1"/>
    </source>
</evidence>
<organism evidence="2 3">
    <name type="scientific">Dictyocaulus viviparus</name>
    <name type="common">Bovine lungworm</name>
    <dbReference type="NCBI Taxonomy" id="29172"/>
    <lineage>
        <taxon>Eukaryota</taxon>
        <taxon>Metazoa</taxon>
        <taxon>Ecdysozoa</taxon>
        <taxon>Nematoda</taxon>
        <taxon>Chromadorea</taxon>
        <taxon>Rhabditida</taxon>
        <taxon>Rhabditina</taxon>
        <taxon>Rhabditomorpha</taxon>
        <taxon>Strongyloidea</taxon>
        <taxon>Metastrongylidae</taxon>
        <taxon>Dictyocaulus</taxon>
    </lineage>
</organism>
<feature type="transmembrane region" description="Helical" evidence="1">
    <location>
        <begin position="32"/>
        <end position="57"/>
    </location>
</feature>
<proteinExistence type="predicted"/>
<reference evidence="2 3" key="1">
    <citation type="submission" date="2013-11" db="EMBL/GenBank/DDBJ databases">
        <title>Draft genome of the bovine lungworm Dictyocaulus viviparus.</title>
        <authorList>
            <person name="Mitreva M."/>
        </authorList>
    </citation>
    <scope>NUCLEOTIDE SEQUENCE [LARGE SCALE GENOMIC DNA]</scope>
    <source>
        <strain evidence="2 3">HannoverDv2000</strain>
    </source>
</reference>
<keyword evidence="1" id="KW-0812">Transmembrane</keyword>
<keyword evidence="1" id="KW-1133">Transmembrane helix</keyword>
<keyword evidence="3" id="KW-1185">Reference proteome</keyword>
<dbReference type="AlphaFoldDB" id="A0A0D8XLW4"/>
<evidence type="ECO:0000256" key="1">
    <source>
        <dbReference type="SAM" id="Phobius"/>
    </source>
</evidence>
<sequence length="83" mass="10078">MLEWKLRIAYGEKPHGEVWHWAYELLLGEMKIFVPILILCYLIHVESVVSCSGWIYIPKFDRCIRVSFFFYQVFIFTDYHIDN</sequence>
<accession>A0A0D8XLW4</accession>
<dbReference type="Proteomes" id="UP000053766">
    <property type="component" value="Unassembled WGS sequence"/>
</dbReference>